<dbReference type="Proteomes" id="UP000184212">
    <property type="component" value="Unassembled WGS sequence"/>
</dbReference>
<dbReference type="STRING" id="947013.SAMN04488109_3812"/>
<dbReference type="EMBL" id="FQWQ01000002">
    <property type="protein sequence ID" value="SHH34979.1"/>
    <property type="molecule type" value="Genomic_DNA"/>
</dbReference>
<gene>
    <name evidence="5" type="ORF">SAMN04488109_3812</name>
</gene>
<protein>
    <submittedName>
        <fullName evidence="5">AraC-type DNA-binding protein</fullName>
    </submittedName>
</protein>
<sequence length="318" mass="36428">MQQRKHRGGKGKNVTQETKIKTYDTRSFRDRFMQQEQALDEILKSDFGKFFIVRVEDMLRLIKLPVPPARSTAHTLIYLTSGEANMTIGSESHTIYKDECLVVPATQVFSFRHRDVNKGYLCHFRDDGLLGKFSKNALLRDFEFLQPWNAPRITLDRETSQHVEHLFKRLLNEYSKNGLEHIDVIQSNFIALLCEINQARANVSVDKPSQAGHLTNRFKALLFTHSKSHHRVGDYAALLNISANHLNKSVKAVTGKSPTKWIDEALVLEAKVLLHQSSLSVSEVAAEVGFFDPSYFSRLFKKQEGVTPLQFRKRIEKS</sequence>
<dbReference type="PANTHER" id="PTHR43280">
    <property type="entry name" value="ARAC-FAMILY TRANSCRIPTIONAL REGULATOR"/>
    <property type="match status" value="1"/>
</dbReference>
<dbReference type="GO" id="GO:0043565">
    <property type="term" value="F:sequence-specific DNA binding"/>
    <property type="evidence" value="ECO:0007669"/>
    <property type="project" value="InterPro"/>
</dbReference>
<dbReference type="Gene3D" id="1.10.10.60">
    <property type="entry name" value="Homeodomain-like"/>
    <property type="match status" value="1"/>
</dbReference>
<dbReference type="GO" id="GO:0003700">
    <property type="term" value="F:DNA-binding transcription factor activity"/>
    <property type="evidence" value="ECO:0007669"/>
    <property type="project" value="InterPro"/>
</dbReference>
<keyword evidence="1" id="KW-0805">Transcription regulation</keyword>
<dbReference type="SUPFAM" id="SSF51215">
    <property type="entry name" value="Regulatory protein AraC"/>
    <property type="match status" value="1"/>
</dbReference>
<evidence type="ECO:0000259" key="4">
    <source>
        <dbReference type="PROSITE" id="PS01124"/>
    </source>
</evidence>
<name>A0A1M5S913_9BACT</name>
<dbReference type="SUPFAM" id="SSF46689">
    <property type="entry name" value="Homeodomain-like"/>
    <property type="match status" value="1"/>
</dbReference>
<evidence type="ECO:0000313" key="6">
    <source>
        <dbReference type="Proteomes" id="UP000184212"/>
    </source>
</evidence>
<dbReference type="OrthoDB" id="9793451at2"/>
<proteinExistence type="predicted"/>
<dbReference type="PANTHER" id="PTHR43280:SF32">
    <property type="entry name" value="TRANSCRIPTIONAL REGULATORY PROTEIN"/>
    <property type="match status" value="1"/>
</dbReference>
<keyword evidence="2 5" id="KW-0238">DNA-binding</keyword>
<dbReference type="PROSITE" id="PS01124">
    <property type="entry name" value="HTH_ARAC_FAMILY_2"/>
    <property type="match status" value="1"/>
</dbReference>
<dbReference type="PRINTS" id="PR00032">
    <property type="entry name" value="HTHARAC"/>
</dbReference>
<keyword evidence="6" id="KW-1185">Reference proteome</keyword>
<dbReference type="InterPro" id="IPR020449">
    <property type="entry name" value="Tscrpt_reg_AraC-type_HTH"/>
</dbReference>
<dbReference type="Pfam" id="PF12833">
    <property type="entry name" value="HTH_18"/>
    <property type="match status" value="1"/>
</dbReference>
<evidence type="ECO:0000313" key="5">
    <source>
        <dbReference type="EMBL" id="SHH34979.1"/>
    </source>
</evidence>
<evidence type="ECO:0000256" key="3">
    <source>
        <dbReference type="ARBA" id="ARBA00023163"/>
    </source>
</evidence>
<reference evidence="5 6" key="1">
    <citation type="submission" date="2016-11" db="EMBL/GenBank/DDBJ databases">
        <authorList>
            <person name="Jaros S."/>
            <person name="Januszkiewicz K."/>
            <person name="Wedrychowicz H."/>
        </authorList>
    </citation>
    <scope>NUCLEOTIDE SEQUENCE [LARGE SCALE GENOMIC DNA]</scope>
    <source>
        <strain evidence="5 6">DSM 24574</strain>
    </source>
</reference>
<organism evidence="5 6">
    <name type="scientific">Chryseolinea serpens</name>
    <dbReference type="NCBI Taxonomy" id="947013"/>
    <lineage>
        <taxon>Bacteria</taxon>
        <taxon>Pseudomonadati</taxon>
        <taxon>Bacteroidota</taxon>
        <taxon>Cytophagia</taxon>
        <taxon>Cytophagales</taxon>
        <taxon>Fulvivirgaceae</taxon>
        <taxon>Chryseolinea</taxon>
    </lineage>
</organism>
<accession>A0A1M5S913</accession>
<dbReference type="InterPro" id="IPR009057">
    <property type="entry name" value="Homeodomain-like_sf"/>
</dbReference>
<dbReference type="InterPro" id="IPR018060">
    <property type="entry name" value="HTH_AraC"/>
</dbReference>
<keyword evidence="3" id="KW-0804">Transcription</keyword>
<dbReference type="InterPro" id="IPR037923">
    <property type="entry name" value="HTH-like"/>
</dbReference>
<dbReference type="SMART" id="SM00342">
    <property type="entry name" value="HTH_ARAC"/>
    <property type="match status" value="1"/>
</dbReference>
<evidence type="ECO:0000256" key="2">
    <source>
        <dbReference type="ARBA" id="ARBA00023125"/>
    </source>
</evidence>
<dbReference type="AlphaFoldDB" id="A0A1M5S913"/>
<dbReference type="RefSeq" id="WP_073136957.1">
    <property type="nucleotide sequence ID" value="NZ_FQWQ01000002.1"/>
</dbReference>
<evidence type="ECO:0000256" key="1">
    <source>
        <dbReference type="ARBA" id="ARBA00023015"/>
    </source>
</evidence>
<feature type="domain" description="HTH araC/xylS-type" evidence="4">
    <location>
        <begin position="216"/>
        <end position="314"/>
    </location>
</feature>